<evidence type="ECO:0000313" key="8">
    <source>
        <dbReference type="Proteomes" id="UP001262032"/>
    </source>
</evidence>
<evidence type="ECO:0000256" key="1">
    <source>
        <dbReference type="ARBA" id="ARBA00004651"/>
    </source>
</evidence>
<evidence type="ECO:0000256" key="3">
    <source>
        <dbReference type="ARBA" id="ARBA00022692"/>
    </source>
</evidence>
<feature type="transmembrane region" description="Helical" evidence="6">
    <location>
        <begin position="110"/>
        <end position="129"/>
    </location>
</feature>
<sequence>MTKPKIRPDARWARGTVFLKQAVSGLSAAFATQRLQLAAKAAVAAGVAFLIAPLMPGAAANYPYYAPLGALVAMYHNVAGSVKQGMQALAGLAMGIGLAFVLVNVTDPSPLAVALIMGIGVLLGGLPGIGKGSDWIPTAALLVLLVGGSNPDDFSFGYLLQMGVGVAVGIGVNFLIFPPLHFNAAAASLDDLRIALGKQLTDMGKALLEEWPPKHEDWSRRSDELSAAARSVRHLVKEADASRRANPRRKLHPRDVDLDYRNLRELERVTFHIQDITDVLSDVIYESDVPYGVPLQDNAPLADALKSAGDLLRSFSEDDPATQEEKLKEARTAVEACLAATAGRQPDQGMVPASESVLLSLHRILRAVRTAA</sequence>
<organism evidence="7 8">
    <name type="scientific">Pseudarthrobacter oxydans</name>
    <name type="common">Arthrobacter oxydans</name>
    <dbReference type="NCBI Taxonomy" id="1671"/>
    <lineage>
        <taxon>Bacteria</taxon>
        <taxon>Bacillati</taxon>
        <taxon>Actinomycetota</taxon>
        <taxon>Actinomycetes</taxon>
        <taxon>Micrococcales</taxon>
        <taxon>Micrococcaceae</taxon>
        <taxon>Pseudarthrobacter</taxon>
    </lineage>
</organism>
<keyword evidence="4 6" id="KW-1133">Transmembrane helix</keyword>
<dbReference type="GO" id="GO:0005886">
    <property type="term" value="C:plasma membrane"/>
    <property type="evidence" value="ECO:0007669"/>
    <property type="project" value="UniProtKB-SubCell"/>
</dbReference>
<keyword evidence="3 6" id="KW-0812">Transmembrane</keyword>
<protein>
    <submittedName>
        <fullName evidence="7">Uncharacterized membrane protein YgaE (UPF0421/DUF939 family)</fullName>
    </submittedName>
</protein>
<feature type="transmembrane region" description="Helical" evidence="6">
    <location>
        <begin position="37"/>
        <end position="55"/>
    </location>
</feature>
<feature type="transmembrane region" description="Helical" evidence="6">
    <location>
        <begin position="158"/>
        <end position="177"/>
    </location>
</feature>
<keyword evidence="2" id="KW-1003">Cell membrane</keyword>
<keyword evidence="5 6" id="KW-0472">Membrane</keyword>
<name>A0AAW8N9Q1_PSEOX</name>
<evidence type="ECO:0000256" key="5">
    <source>
        <dbReference type="ARBA" id="ARBA00023136"/>
    </source>
</evidence>
<dbReference type="GeneID" id="97421964"/>
<evidence type="ECO:0000256" key="6">
    <source>
        <dbReference type="SAM" id="Phobius"/>
    </source>
</evidence>
<evidence type="ECO:0000313" key="7">
    <source>
        <dbReference type="EMBL" id="MDR7163569.1"/>
    </source>
</evidence>
<evidence type="ECO:0000256" key="2">
    <source>
        <dbReference type="ARBA" id="ARBA00022475"/>
    </source>
</evidence>
<evidence type="ECO:0000256" key="4">
    <source>
        <dbReference type="ARBA" id="ARBA00022989"/>
    </source>
</evidence>
<dbReference type="EMBL" id="JAVDWN010000004">
    <property type="protein sequence ID" value="MDR7163569.1"/>
    <property type="molecule type" value="Genomic_DNA"/>
</dbReference>
<proteinExistence type="predicted"/>
<dbReference type="RefSeq" id="WP_246255866.1">
    <property type="nucleotide sequence ID" value="NZ_CAXURQ020000001.1"/>
</dbReference>
<accession>A0AAW8N9Q1</accession>
<comment type="subcellular location">
    <subcellularLocation>
        <location evidence="1">Cell membrane</location>
        <topology evidence="1">Multi-pass membrane protein</topology>
    </subcellularLocation>
</comment>
<comment type="caution">
    <text evidence="7">The sequence shown here is derived from an EMBL/GenBank/DDBJ whole genome shotgun (WGS) entry which is preliminary data.</text>
</comment>
<reference evidence="7" key="1">
    <citation type="submission" date="2023-07" db="EMBL/GenBank/DDBJ databases">
        <title>Sorghum-associated microbial communities from plants grown in Nebraska, USA.</title>
        <authorList>
            <person name="Schachtman D."/>
        </authorList>
    </citation>
    <scope>NUCLEOTIDE SEQUENCE</scope>
    <source>
        <strain evidence="7">BE261</strain>
    </source>
</reference>
<gene>
    <name evidence="7" type="ORF">J2X12_001583</name>
</gene>
<feature type="transmembrane region" description="Helical" evidence="6">
    <location>
        <begin position="85"/>
        <end position="103"/>
    </location>
</feature>
<dbReference type="AlphaFoldDB" id="A0AAW8N9Q1"/>
<dbReference type="Proteomes" id="UP001262032">
    <property type="component" value="Unassembled WGS sequence"/>
</dbReference>
<dbReference type="Pfam" id="PF06081">
    <property type="entry name" value="ArAE_1"/>
    <property type="match status" value="1"/>
</dbReference>
<dbReference type="InterPro" id="IPR010343">
    <property type="entry name" value="ArAE_1"/>
</dbReference>